<dbReference type="PANTHER" id="PTHR47572:SF5">
    <property type="entry name" value="BLR2277 PROTEIN"/>
    <property type="match status" value="1"/>
</dbReference>
<dbReference type="AlphaFoldDB" id="A0A1Y3P7X1"/>
<dbReference type="InterPro" id="IPR013658">
    <property type="entry name" value="SGL"/>
</dbReference>
<feature type="domain" description="SMP-30/Gluconolactonase/LRE-like region" evidence="1">
    <location>
        <begin position="91"/>
        <end position="249"/>
    </location>
</feature>
<dbReference type="PANTHER" id="PTHR47572">
    <property type="entry name" value="LIPOPROTEIN-RELATED"/>
    <property type="match status" value="1"/>
</dbReference>
<name>A0A1Y3P7X1_9PSED</name>
<dbReference type="Proteomes" id="UP000195440">
    <property type="component" value="Unassembled WGS sequence"/>
</dbReference>
<dbReference type="Gene3D" id="2.120.10.30">
    <property type="entry name" value="TolB, C-terminal domain"/>
    <property type="match status" value="1"/>
</dbReference>
<dbReference type="EMBL" id="LOHF01000001">
    <property type="protein sequence ID" value="OUM75839.1"/>
    <property type="molecule type" value="Genomic_DNA"/>
</dbReference>
<dbReference type="InterPro" id="IPR011042">
    <property type="entry name" value="6-blade_b-propeller_TolB-like"/>
</dbReference>
<organism evidence="2 3">
    <name type="scientific">Pseudomonas caspiana</name>
    <dbReference type="NCBI Taxonomy" id="1451454"/>
    <lineage>
        <taxon>Bacteria</taxon>
        <taxon>Pseudomonadati</taxon>
        <taxon>Pseudomonadota</taxon>
        <taxon>Gammaproteobacteria</taxon>
        <taxon>Pseudomonadales</taxon>
        <taxon>Pseudomonadaceae</taxon>
        <taxon>Pseudomonas</taxon>
    </lineage>
</organism>
<keyword evidence="3" id="KW-1185">Reference proteome</keyword>
<gene>
    <name evidence="2" type="ORF">AUC60_01680</name>
</gene>
<evidence type="ECO:0000313" key="2">
    <source>
        <dbReference type="EMBL" id="OUM75839.1"/>
    </source>
</evidence>
<dbReference type="Pfam" id="PF08450">
    <property type="entry name" value="SGL"/>
    <property type="match status" value="1"/>
</dbReference>
<protein>
    <submittedName>
        <fullName evidence="2">Gluconolaconase</fullName>
    </submittedName>
</protein>
<dbReference type="InterPro" id="IPR051262">
    <property type="entry name" value="SMP-30/CGR1_Lactonase"/>
</dbReference>
<evidence type="ECO:0000313" key="3">
    <source>
        <dbReference type="Proteomes" id="UP000195440"/>
    </source>
</evidence>
<sequence length="335" mass="36193">MQYPMSKEFAVSFEDLQTVADGLNRPECLLALDNGTLIAAHGGAGYSVISGQGKVEHVLIKSHAERTFLPNGIALAETGEIMFADLGKDEGGLFAISHNGEVKPVLTLLNGQPLPPSNYLVNDADGRLWFTVSTRLKPRTAAWNHRVADGYIGVIDTLGARIVADGIGYTNEIAFSPCGQWMYVNETYNQKTSRFPLYNGGRLGPKEVVIQFDGADFPDGLTFDECGGLWITCIGSNRLLVLRPDDGSLQVILEDTDQDYVRRLAAKVLEGTLGAVDMSTAGRSRLGNISSLAFGGPDRKTAYLGCLLNRSVKAFTSPVAGLAPIHWKRRINTGC</sequence>
<reference evidence="2 3" key="1">
    <citation type="journal article" date="2017" name="Syst. Appl. Microbiol.">
        <title>Pseudomonas caspiana sp. nov., a citrus pathogen in the Pseudomonas syringae phylogenetic group.</title>
        <authorList>
            <person name="Busquets A."/>
            <person name="Gomila M."/>
            <person name="Beiki F."/>
            <person name="Mulet M."/>
            <person name="Rahimian H."/>
            <person name="Garcia-Valdes E."/>
            <person name="Lalucat J."/>
        </authorList>
    </citation>
    <scope>NUCLEOTIDE SEQUENCE [LARGE SCALE GENOMIC DNA]</scope>
    <source>
        <strain evidence="2 3">FBF102</strain>
    </source>
</reference>
<evidence type="ECO:0000259" key="1">
    <source>
        <dbReference type="Pfam" id="PF08450"/>
    </source>
</evidence>
<dbReference type="RefSeq" id="WP_087264345.1">
    <property type="nucleotide sequence ID" value="NZ_JBJGBV010000001.1"/>
</dbReference>
<proteinExistence type="predicted"/>
<dbReference type="OrthoDB" id="241638at2"/>
<dbReference type="SUPFAM" id="SSF63829">
    <property type="entry name" value="Calcium-dependent phosphotriesterase"/>
    <property type="match status" value="1"/>
</dbReference>
<accession>A0A1Y3P7X1</accession>
<comment type="caution">
    <text evidence="2">The sequence shown here is derived from an EMBL/GenBank/DDBJ whole genome shotgun (WGS) entry which is preliminary data.</text>
</comment>